<feature type="compositionally biased region" description="Basic and acidic residues" evidence="2">
    <location>
        <begin position="1"/>
        <end position="11"/>
    </location>
</feature>
<feature type="compositionally biased region" description="Polar residues" evidence="2">
    <location>
        <begin position="196"/>
        <end position="212"/>
    </location>
</feature>
<feature type="region of interest" description="Disordered" evidence="2">
    <location>
        <begin position="342"/>
        <end position="374"/>
    </location>
</feature>
<feature type="region of interest" description="Disordered" evidence="2">
    <location>
        <begin position="747"/>
        <end position="826"/>
    </location>
</feature>
<dbReference type="GO" id="GO:0005737">
    <property type="term" value="C:cytoplasm"/>
    <property type="evidence" value="ECO:0007669"/>
    <property type="project" value="TreeGrafter"/>
</dbReference>
<feature type="region of interest" description="Disordered" evidence="2">
    <location>
        <begin position="184"/>
        <end position="291"/>
    </location>
</feature>
<feature type="compositionally biased region" description="Low complexity" evidence="2">
    <location>
        <begin position="265"/>
        <end position="277"/>
    </location>
</feature>
<dbReference type="OrthoDB" id="21471at2759"/>
<evidence type="ECO:0008006" key="5">
    <source>
        <dbReference type="Google" id="ProtNLM"/>
    </source>
</evidence>
<proteinExistence type="inferred from homology"/>
<name>A0A6A6U4A8_9PEZI</name>
<feature type="compositionally biased region" description="Basic and acidic residues" evidence="2">
    <location>
        <begin position="81"/>
        <end position="110"/>
    </location>
</feature>
<feature type="compositionally biased region" description="Low complexity" evidence="2">
    <location>
        <begin position="359"/>
        <end position="371"/>
    </location>
</feature>
<evidence type="ECO:0000256" key="2">
    <source>
        <dbReference type="SAM" id="MobiDB-lite"/>
    </source>
</evidence>
<dbReference type="Proteomes" id="UP000799302">
    <property type="component" value="Unassembled WGS sequence"/>
</dbReference>
<sequence length="826" mass="88815">MGNHPSKERPRSPTRGGSGTHTANALPTRLSPHHAHTAPPQPNSSDRQSERPSANRRRSSRPDLNIFNIGNRPPDINPDDPAARRETKPEREARKLEKERAQRAIDRDRSVREEGVDGGYLVTLGTYTGTEDFSKPTVRRLMIERKLAPFWKGINDHSESWKDNQLVAISKGLPLPEAQENIVYPGGAADPARSQCADTPNSSHLNIHSQPISIPAHPSSPLNDTSSLSPSHPAFSPMSSSNLMASSTPDPPTKSPLFRGRAKTLASLASLSRGSSSQEIVPQEKQLPRDPYFNGQPVEAFLYKDAIECPICFLYYPPYLNSTRCCDQPICSECFVQIKRPDPHPPEHGDPTEQASSSQPQTQPDGQPDPTADIQLVSEPATCPFCKTPELGITYEPPPFRRGLVHANLTSAFKSAMSSSSSINSQGVHGHSRRRNTSISADSPNVITTDRVRPEWAKKLADARAQAFKRAAAATALHNAAYMMDNMPDSGNSRFLLGRRRRTMFGGEGNAPLQLGQVGALLAAADRQQAIANGGEQPNQDLFPGRGSSRRSRIDDLEELMMMEAIRQSIQAEEERKKKEDKDAAKAAKKEEKQRQKGARKGSKGSWIGGLQLGSSSSSQLETGEPSNAAGKGKATANHSGDSSVSPSLSPSSDEIPRASAPNALPDQNTGLNVPDGTDPLRQLSINNSSASSFSDMHHERQASSFEFGPNGSAVSLDTGTFNSETPPGSATGEPVLSFRSLDEVIGDEAPGSVSPSAQQSQILSGSEVQGSTLANSEIQTSSEVVPVKADMSKSPEPASESKVAQMRVEEAKRTGVVEGGQTATT</sequence>
<feature type="region of interest" description="Disordered" evidence="2">
    <location>
        <begin position="570"/>
        <end position="735"/>
    </location>
</feature>
<feature type="compositionally biased region" description="Polar residues" evidence="2">
    <location>
        <begin position="754"/>
        <end position="784"/>
    </location>
</feature>
<reference evidence="3" key="1">
    <citation type="journal article" date="2020" name="Stud. Mycol.">
        <title>101 Dothideomycetes genomes: a test case for predicting lifestyles and emergence of pathogens.</title>
        <authorList>
            <person name="Haridas S."/>
            <person name="Albert R."/>
            <person name="Binder M."/>
            <person name="Bloem J."/>
            <person name="Labutti K."/>
            <person name="Salamov A."/>
            <person name="Andreopoulos B."/>
            <person name="Baker S."/>
            <person name="Barry K."/>
            <person name="Bills G."/>
            <person name="Bluhm B."/>
            <person name="Cannon C."/>
            <person name="Castanera R."/>
            <person name="Culley D."/>
            <person name="Daum C."/>
            <person name="Ezra D."/>
            <person name="Gonzalez J."/>
            <person name="Henrissat B."/>
            <person name="Kuo A."/>
            <person name="Liang C."/>
            <person name="Lipzen A."/>
            <person name="Lutzoni F."/>
            <person name="Magnuson J."/>
            <person name="Mondo S."/>
            <person name="Nolan M."/>
            <person name="Ohm R."/>
            <person name="Pangilinan J."/>
            <person name="Park H.-J."/>
            <person name="Ramirez L."/>
            <person name="Alfaro M."/>
            <person name="Sun H."/>
            <person name="Tritt A."/>
            <person name="Yoshinaga Y."/>
            <person name="Zwiers L.-H."/>
            <person name="Turgeon B."/>
            <person name="Goodwin S."/>
            <person name="Spatafora J."/>
            <person name="Crous P."/>
            <person name="Grigoriev I."/>
        </authorList>
    </citation>
    <scope>NUCLEOTIDE SEQUENCE</scope>
    <source>
        <strain evidence="3">CBS 115976</strain>
    </source>
</reference>
<feature type="compositionally biased region" description="Basic and acidic residues" evidence="2">
    <location>
        <begin position="573"/>
        <end position="595"/>
    </location>
</feature>
<feature type="region of interest" description="Disordered" evidence="2">
    <location>
        <begin position="418"/>
        <end position="442"/>
    </location>
</feature>
<accession>A0A6A6U4A8</accession>
<dbReference type="PANTHER" id="PTHR31315">
    <property type="entry name" value="PROTEIN SIP5"/>
    <property type="match status" value="1"/>
</dbReference>
<organism evidence="3 4">
    <name type="scientific">Microthyrium microscopicum</name>
    <dbReference type="NCBI Taxonomy" id="703497"/>
    <lineage>
        <taxon>Eukaryota</taxon>
        <taxon>Fungi</taxon>
        <taxon>Dikarya</taxon>
        <taxon>Ascomycota</taxon>
        <taxon>Pezizomycotina</taxon>
        <taxon>Dothideomycetes</taxon>
        <taxon>Dothideomycetes incertae sedis</taxon>
        <taxon>Microthyriales</taxon>
        <taxon>Microthyriaceae</taxon>
        <taxon>Microthyrium</taxon>
    </lineage>
</organism>
<gene>
    <name evidence="3" type="ORF">BT63DRAFT_463958</name>
</gene>
<evidence type="ECO:0000313" key="3">
    <source>
        <dbReference type="EMBL" id="KAF2665784.1"/>
    </source>
</evidence>
<dbReference type="EMBL" id="MU004240">
    <property type="protein sequence ID" value="KAF2665784.1"/>
    <property type="molecule type" value="Genomic_DNA"/>
</dbReference>
<feature type="compositionally biased region" description="Low complexity" evidence="2">
    <location>
        <begin position="640"/>
        <end position="654"/>
    </location>
</feature>
<dbReference type="AlphaFoldDB" id="A0A6A6U4A8"/>
<evidence type="ECO:0000256" key="1">
    <source>
        <dbReference type="ARBA" id="ARBA00010402"/>
    </source>
</evidence>
<evidence type="ECO:0000313" key="4">
    <source>
        <dbReference type="Proteomes" id="UP000799302"/>
    </source>
</evidence>
<dbReference type="PANTHER" id="PTHR31315:SF1">
    <property type="entry name" value="PROTEIN SIP5"/>
    <property type="match status" value="1"/>
</dbReference>
<dbReference type="CDD" id="cd24139">
    <property type="entry name" value="SIP5-like"/>
    <property type="match status" value="1"/>
</dbReference>
<dbReference type="InterPro" id="IPR039301">
    <property type="entry name" value="Sip5/DA2"/>
</dbReference>
<feature type="compositionally biased region" description="Polar residues" evidence="2">
    <location>
        <begin position="713"/>
        <end position="729"/>
    </location>
</feature>
<comment type="similarity">
    <text evidence="1">Belongs to the SIP5 family.</text>
</comment>
<feature type="compositionally biased region" description="Low complexity" evidence="2">
    <location>
        <begin position="685"/>
        <end position="695"/>
    </location>
</feature>
<feature type="compositionally biased region" description="Low complexity" evidence="2">
    <location>
        <begin position="236"/>
        <end position="247"/>
    </location>
</feature>
<feature type="compositionally biased region" description="Basic and acidic residues" evidence="2">
    <location>
        <begin position="342"/>
        <end position="351"/>
    </location>
</feature>
<keyword evidence="4" id="KW-1185">Reference proteome</keyword>
<protein>
    <recommendedName>
        <fullName evidence="5">Protein sip5</fullName>
    </recommendedName>
</protein>
<feature type="compositionally biased region" description="Polar residues" evidence="2">
    <location>
        <begin position="220"/>
        <end position="230"/>
    </location>
</feature>
<feature type="region of interest" description="Disordered" evidence="2">
    <location>
        <begin position="1"/>
        <end position="110"/>
    </location>
</feature>